<keyword evidence="1" id="KW-0472">Membrane</keyword>
<keyword evidence="1" id="KW-0812">Transmembrane</keyword>
<evidence type="ECO:0000256" key="1">
    <source>
        <dbReference type="SAM" id="Phobius"/>
    </source>
</evidence>
<keyword evidence="3" id="KW-1185">Reference proteome</keyword>
<reference evidence="2 3" key="1">
    <citation type="submission" date="2024-01" db="EMBL/GenBank/DDBJ databases">
        <title>The genomes of 5 underutilized Papilionoideae crops provide insights into root nodulation and disease resistanc.</title>
        <authorList>
            <person name="Jiang F."/>
        </authorList>
    </citation>
    <scope>NUCLEOTIDE SEQUENCE [LARGE SCALE GENOMIC DNA]</scope>
    <source>
        <strain evidence="2">LVBAO_FW01</strain>
        <tissue evidence="2">Leaves</tissue>
    </source>
</reference>
<protein>
    <submittedName>
        <fullName evidence="2">Uncharacterized protein</fullName>
    </submittedName>
</protein>
<organism evidence="2 3">
    <name type="scientific">Canavalia gladiata</name>
    <name type="common">Sword bean</name>
    <name type="synonym">Dolichos gladiatus</name>
    <dbReference type="NCBI Taxonomy" id="3824"/>
    <lineage>
        <taxon>Eukaryota</taxon>
        <taxon>Viridiplantae</taxon>
        <taxon>Streptophyta</taxon>
        <taxon>Embryophyta</taxon>
        <taxon>Tracheophyta</taxon>
        <taxon>Spermatophyta</taxon>
        <taxon>Magnoliopsida</taxon>
        <taxon>eudicotyledons</taxon>
        <taxon>Gunneridae</taxon>
        <taxon>Pentapetalae</taxon>
        <taxon>rosids</taxon>
        <taxon>fabids</taxon>
        <taxon>Fabales</taxon>
        <taxon>Fabaceae</taxon>
        <taxon>Papilionoideae</taxon>
        <taxon>50 kb inversion clade</taxon>
        <taxon>NPAAA clade</taxon>
        <taxon>indigoferoid/millettioid clade</taxon>
        <taxon>Phaseoleae</taxon>
        <taxon>Canavalia</taxon>
    </lineage>
</organism>
<evidence type="ECO:0000313" key="2">
    <source>
        <dbReference type="EMBL" id="KAK7306964.1"/>
    </source>
</evidence>
<dbReference type="EMBL" id="JAYMYQ010000010">
    <property type="protein sequence ID" value="KAK7306964.1"/>
    <property type="molecule type" value="Genomic_DNA"/>
</dbReference>
<accession>A0AAN9PQW5</accession>
<comment type="caution">
    <text evidence="2">The sequence shown here is derived from an EMBL/GenBank/DDBJ whole genome shotgun (WGS) entry which is preliminary data.</text>
</comment>
<evidence type="ECO:0000313" key="3">
    <source>
        <dbReference type="Proteomes" id="UP001367508"/>
    </source>
</evidence>
<feature type="transmembrane region" description="Helical" evidence="1">
    <location>
        <begin position="26"/>
        <end position="42"/>
    </location>
</feature>
<proteinExistence type="predicted"/>
<name>A0AAN9PQW5_CANGL</name>
<dbReference type="AlphaFoldDB" id="A0AAN9PQW5"/>
<dbReference type="Proteomes" id="UP001367508">
    <property type="component" value="Unassembled WGS sequence"/>
</dbReference>
<keyword evidence="1" id="KW-1133">Transmembrane helix</keyword>
<sequence length="98" mass="10939">MSTPPFLLPQDHVIIVSWNTLHPPPLFPSLSLLLLISFLVSVETRKLVHIYDLYFSSSGGGPWVKDNTGTKKKVAVVWCSLVGPKEGFDSYMLFMSSK</sequence>
<gene>
    <name evidence="2" type="ORF">VNO77_39621</name>
</gene>